<keyword evidence="3 11" id="KW-0645">Protease</keyword>
<evidence type="ECO:0000256" key="12">
    <source>
        <dbReference type="SAM" id="MobiDB-lite"/>
    </source>
</evidence>
<dbReference type="SUPFAM" id="SSF54001">
    <property type="entry name" value="Cysteine proteinases"/>
    <property type="match status" value="1"/>
</dbReference>
<dbReference type="CDD" id="cd00044">
    <property type="entry name" value="CysPc"/>
    <property type="match status" value="1"/>
</dbReference>
<evidence type="ECO:0000313" key="15">
    <source>
        <dbReference type="Proteomes" id="UP000827284"/>
    </source>
</evidence>
<keyword evidence="2" id="KW-0597">Phosphoprotein</keyword>
<reference evidence="14" key="2">
    <citation type="journal article" date="2022" name="Microbiol. Resour. Announc.">
        <title>Whole-Genome Sequence of Entomortierella parvispora E1425, a Mucoromycotan Fungus Associated with Burkholderiaceae-Related Endosymbiotic Bacteria.</title>
        <authorList>
            <person name="Herlambang A."/>
            <person name="Guo Y."/>
            <person name="Takashima Y."/>
            <person name="Narisawa K."/>
            <person name="Ohta H."/>
            <person name="Nishizawa T."/>
        </authorList>
    </citation>
    <scope>NUCLEOTIDE SEQUENCE</scope>
    <source>
        <strain evidence="14">E1425</strain>
    </source>
</reference>
<evidence type="ECO:0000256" key="8">
    <source>
        <dbReference type="ARBA" id="ARBA00022807"/>
    </source>
</evidence>
<proteinExistence type="inferred from homology"/>
<evidence type="ECO:0000256" key="7">
    <source>
        <dbReference type="ARBA" id="ARBA00022801"/>
    </source>
</evidence>
<dbReference type="GO" id="GO:0004198">
    <property type="term" value="F:calcium-dependent cysteine-type endopeptidase activity"/>
    <property type="evidence" value="ECO:0007669"/>
    <property type="project" value="InterPro"/>
</dbReference>
<evidence type="ECO:0000259" key="13">
    <source>
        <dbReference type="PROSITE" id="PS50203"/>
    </source>
</evidence>
<feature type="active site" evidence="10 11">
    <location>
        <position position="286"/>
    </location>
</feature>
<gene>
    <name evidence="14" type="ORF">EMPS_11071</name>
</gene>
<reference evidence="14" key="1">
    <citation type="submission" date="2021-11" db="EMBL/GenBank/DDBJ databases">
        <authorList>
            <person name="Herlambang A."/>
            <person name="Guo Y."/>
            <person name="Takashima Y."/>
            <person name="Nishizawa T."/>
        </authorList>
    </citation>
    <scope>NUCLEOTIDE SEQUENCE</scope>
    <source>
        <strain evidence="14">E1425</strain>
    </source>
</reference>
<dbReference type="OrthoDB" id="424753at2759"/>
<dbReference type="Proteomes" id="UP000827284">
    <property type="component" value="Unassembled WGS sequence"/>
</dbReference>
<dbReference type="FunFam" id="3.90.70.10:FF:000010">
    <property type="entry name" value="Calpain 15"/>
    <property type="match status" value="1"/>
</dbReference>
<dbReference type="InterPro" id="IPR038765">
    <property type="entry name" value="Papain-like_cys_pep_sf"/>
</dbReference>
<dbReference type="AlphaFoldDB" id="A0A9P3M1Z1"/>
<keyword evidence="15" id="KW-1185">Reference proteome</keyword>
<evidence type="ECO:0000313" key="14">
    <source>
        <dbReference type="EMBL" id="GJJ78712.1"/>
    </source>
</evidence>
<evidence type="ECO:0000256" key="1">
    <source>
        <dbReference type="ARBA" id="ARBA00007623"/>
    </source>
</evidence>
<dbReference type="SMART" id="SM00230">
    <property type="entry name" value="CysPc"/>
    <property type="match status" value="1"/>
</dbReference>
<keyword evidence="6" id="KW-0863">Zinc-finger</keyword>
<evidence type="ECO:0000256" key="5">
    <source>
        <dbReference type="ARBA" id="ARBA00022737"/>
    </source>
</evidence>
<feature type="region of interest" description="Disordered" evidence="12">
    <location>
        <begin position="583"/>
        <end position="617"/>
    </location>
</feature>
<evidence type="ECO:0000256" key="9">
    <source>
        <dbReference type="ARBA" id="ARBA00022833"/>
    </source>
</evidence>
<evidence type="ECO:0000256" key="3">
    <source>
        <dbReference type="ARBA" id="ARBA00022670"/>
    </source>
</evidence>
<keyword evidence="5" id="KW-0677">Repeat</keyword>
<keyword evidence="7 11" id="KW-0378">Hydrolase</keyword>
<dbReference type="InterPro" id="IPR022684">
    <property type="entry name" value="Calpain_cysteine_protease"/>
</dbReference>
<dbReference type="Pfam" id="PF00648">
    <property type="entry name" value="Peptidase_C2"/>
    <property type="match status" value="1"/>
</dbReference>
<evidence type="ECO:0000256" key="11">
    <source>
        <dbReference type="PROSITE-ProRule" id="PRU00239"/>
    </source>
</evidence>
<dbReference type="InterPro" id="IPR000169">
    <property type="entry name" value="Pept_cys_AS"/>
</dbReference>
<dbReference type="PANTHER" id="PTHR10183">
    <property type="entry name" value="CALPAIN"/>
    <property type="match status" value="1"/>
</dbReference>
<feature type="compositionally biased region" description="Low complexity" evidence="12">
    <location>
        <begin position="583"/>
        <end position="594"/>
    </location>
</feature>
<feature type="active site" evidence="10 11">
    <location>
        <position position="306"/>
    </location>
</feature>
<protein>
    <recommendedName>
        <fullName evidence="13">Calpain catalytic domain-containing protein</fullName>
    </recommendedName>
</protein>
<evidence type="ECO:0000256" key="2">
    <source>
        <dbReference type="ARBA" id="ARBA00022553"/>
    </source>
</evidence>
<feature type="domain" description="Calpain catalytic" evidence="13">
    <location>
        <begin position="100"/>
        <end position="362"/>
    </location>
</feature>
<sequence>MAKKAKTTKKISKEALTHIAAVQAKHNKTLQLPSVTLIATAAMMAAREECEAKVDAIVAECLENNCKFRDSKFDLLNDRRNCLYSSLISETVYNDIAGTKRLPDLFRNPVFFLNGASPDDIKQGSVGDCWFVASLAVISNIPGLLEQLCVKKNEEVGVYGFIFFKDGDWVSTVVDDQLFYKIDAQSFRRSLYFSSCNEERETWLPLMEKAYAKIHGDYETLTGGYTAEGIEDLTGGIASMMFSSDILDKDRFWKEEMTQVNKSTLMGCSINFQETEAEKHGIQSGHAYSVLNTAEWEGERLVHVRNPWGEIEWNGDWSDQSEKWTPEAIKALKQEDKNDGQFWMPYREWLRIFTTIDRCRVFDSSWSVASSWIPFNVEPRSSGLFHFKLTQATETVVVLSQPDTRYYGAFNADFLYTLSFHIYEDKTKKLIKRAKITVPYSKRSVNCELKLQAGSYTVVPHVQREPTDILPDNDSGEDEDNAISPSTRPSDVQVVVEAVKMDKSSFMFQQRKASLIRSMSMARVTGRKLLGVDDEDYETAELPKELDEENWQIMLGLRVYSHDPAVSLVGKAGEHPALKTVTPATTEPEEVTATLVDKRELVAEPEEESKKEADKEE</sequence>
<evidence type="ECO:0000256" key="10">
    <source>
        <dbReference type="PIRSR" id="PIRSR622684-1"/>
    </source>
</evidence>
<feature type="compositionally biased region" description="Basic and acidic residues" evidence="12">
    <location>
        <begin position="596"/>
        <end position="617"/>
    </location>
</feature>
<comment type="caution">
    <text evidence="14">The sequence shown here is derived from an EMBL/GenBank/DDBJ whole genome shotgun (WGS) entry which is preliminary data.</text>
</comment>
<dbReference type="Gene3D" id="3.90.70.10">
    <property type="entry name" value="Cysteine proteinases"/>
    <property type="match status" value="1"/>
</dbReference>
<keyword evidence="8 11" id="KW-0788">Thiol protease</keyword>
<feature type="region of interest" description="Disordered" evidence="12">
    <location>
        <begin position="466"/>
        <end position="489"/>
    </location>
</feature>
<evidence type="ECO:0000256" key="6">
    <source>
        <dbReference type="ARBA" id="ARBA00022771"/>
    </source>
</evidence>
<organism evidence="14 15">
    <name type="scientific">Entomortierella parvispora</name>
    <dbReference type="NCBI Taxonomy" id="205924"/>
    <lineage>
        <taxon>Eukaryota</taxon>
        <taxon>Fungi</taxon>
        <taxon>Fungi incertae sedis</taxon>
        <taxon>Mucoromycota</taxon>
        <taxon>Mortierellomycotina</taxon>
        <taxon>Mortierellomycetes</taxon>
        <taxon>Mortierellales</taxon>
        <taxon>Mortierellaceae</taxon>
        <taxon>Entomortierella</taxon>
    </lineage>
</organism>
<comment type="similarity">
    <text evidence="1">Belongs to the peptidase C2 family.</text>
</comment>
<name>A0A9P3M1Z1_9FUNG</name>
<dbReference type="InterPro" id="IPR001300">
    <property type="entry name" value="Peptidase_C2_calpain_cat"/>
</dbReference>
<dbReference type="PANTHER" id="PTHR10183:SF425">
    <property type="entry name" value="CALPAIN-5"/>
    <property type="match status" value="1"/>
</dbReference>
<keyword evidence="9" id="KW-0862">Zinc</keyword>
<accession>A0A9P3M1Z1</accession>
<dbReference type="GO" id="GO:0008270">
    <property type="term" value="F:zinc ion binding"/>
    <property type="evidence" value="ECO:0007669"/>
    <property type="project" value="UniProtKB-KW"/>
</dbReference>
<dbReference type="GO" id="GO:0006508">
    <property type="term" value="P:proteolysis"/>
    <property type="evidence" value="ECO:0007669"/>
    <property type="project" value="UniProtKB-KW"/>
</dbReference>
<dbReference type="InterPro" id="IPR036213">
    <property type="entry name" value="Calpain_III_sf"/>
</dbReference>
<dbReference type="PROSITE" id="PS00139">
    <property type="entry name" value="THIOL_PROTEASE_CYS"/>
    <property type="match status" value="1"/>
</dbReference>
<dbReference type="PROSITE" id="PS50203">
    <property type="entry name" value="CALPAIN_CAT"/>
    <property type="match status" value="1"/>
</dbReference>
<dbReference type="PRINTS" id="PR00704">
    <property type="entry name" value="CALPAIN"/>
</dbReference>
<keyword evidence="4" id="KW-0479">Metal-binding</keyword>
<dbReference type="EMBL" id="BQFW01000015">
    <property type="protein sequence ID" value="GJJ78712.1"/>
    <property type="molecule type" value="Genomic_DNA"/>
</dbReference>
<dbReference type="SUPFAM" id="SSF49758">
    <property type="entry name" value="Calpain large subunit, middle domain (domain III)"/>
    <property type="match status" value="1"/>
</dbReference>
<feature type="active site" evidence="10 11">
    <location>
        <position position="129"/>
    </location>
</feature>
<evidence type="ECO:0000256" key="4">
    <source>
        <dbReference type="ARBA" id="ARBA00022723"/>
    </source>
</evidence>